<feature type="region of interest" description="Disordered" evidence="1">
    <location>
        <begin position="41"/>
        <end position="72"/>
    </location>
</feature>
<sequence>MDRAYQEAYQRSHELRLTLGNYQPSPYRPWSLEDMAWLAGADDASGDYPTAADEHAGASPSPQPKEPQLSLF</sequence>
<evidence type="ECO:0000313" key="3">
    <source>
        <dbReference type="Proteomes" id="UP000199040"/>
    </source>
</evidence>
<gene>
    <name evidence="2" type="ORF">SAMN04487959_12035</name>
</gene>
<name>A0A1I3FQB6_9GAMM</name>
<evidence type="ECO:0000313" key="2">
    <source>
        <dbReference type="EMBL" id="SFI13400.1"/>
    </source>
</evidence>
<evidence type="ECO:0000256" key="1">
    <source>
        <dbReference type="SAM" id="MobiDB-lite"/>
    </source>
</evidence>
<keyword evidence="3" id="KW-1185">Reference proteome</keyword>
<dbReference type="RefSeq" id="WP_143097625.1">
    <property type="nucleotide sequence ID" value="NZ_FOPY01000020.1"/>
</dbReference>
<dbReference type="STRING" id="442341.SAMN04487959_12035"/>
<organism evidence="2 3">
    <name type="scientific">Modicisalibacter xianhensis</name>
    <dbReference type="NCBI Taxonomy" id="442341"/>
    <lineage>
        <taxon>Bacteria</taxon>
        <taxon>Pseudomonadati</taxon>
        <taxon>Pseudomonadota</taxon>
        <taxon>Gammaproteobacteria</taxon>
        <taxon>Oceanospirillales</taxon>
        <taxon>Halomonadaceae</taxon>
        <taxon>Modicisalibacter</taxon>
    </lineage>
</organism>
<reference evidence="2 3" key="1">
    <citation type="submission" date="2016-10" db="EMBL/GenBank/DDBJ databases">
        <authorList>
            <person name="de Groot N.N."/>
        </authorList>
    </citation>
    <scope>NUCLEOTIDE SEQUENCE [LARGE SCALE GENOMIC DNA]</scope>
    <source>
        <strain evidence="2 3">CGMCC 1.6848</strain>
    </source>
</reference>
<dbReference type="AlphaFoldDB" id="A0A1I3FQB6"/>
<dbReference type="EMBL" id="FOPY01000020">
    <property type="protein sequence ID" value="SFI13400.1"/>
    <property type="molecule type" value="Genomic_DNA"/>
</dbReference>
<dbReference type="Proteomes" id="UP000199040">
    <property type="component" value="Unassembled WGS sequence"/>
</dbReference>
<protein>
    <submittedName>
        <fullName evidence="2">Uncharacterized protein</fullName>
    </submittedName>
</protein>
<accession>A0A1I3FQB6</accession>
<proteinExistence type="predicted"/>